<dbReference type="EMBL" id="JAPDHZ010000002">
    <property type="protein sequence ID" value="MDG0791040.1"/>
    <property type="molecule type" value="Genomic_DNA"/>
</dbReference>
<gene>
    <name evidence="1" type="ORF">OMP38_09300</name>
</gene>
<evidence type="ECO:0000313" key="1">
    <source>
        <dbReference type="EMBL" id="MDG0791040.1"/>
    </source>
</evidence>
<dbReference type="RefSeq" id="WP_277564821.1">
    <property type="nucleotide sequence ID" value="NZ_JAPDHZ010000002.1"/>
</dbReference>
<organism evidence="1 2">
    <name type="scientific">Cohnella ginsengisoli</name>
    <dbReference type="NCBI Taxonomy" id="425004"/>
    <lineage>
        <taxon>Bacteria</taxon>
        <taxon>Bacillati</taxon>
        <taxon>Bacillota</taxon>
        <taxon>Bacilli</taxon>
        <taxon>Bacillales</taxon>
        <taxon>Paenibacillaceae</taxon>
        <taxon>Cohnella</taxon>
    </lineage>
</organism>
<accession>A0A9X4KJL9</accession>
<sequence>MLDDDSRPERQLRPYMAIKTPVAFMGETAVKQLADLLLAPRDVAQKNDAESSVVPLGEL</sequence>
<evidence type="ECO:0000313" key="2">
    <source>
        <dbReference type="Proteomes" id="UP001153387"/>
    </source>
</evidence>
<keyword evidence="2" id="KW-1185">Reference proteome</keyword>
<comment type="caution">
    <text evidence="1">The sequence shown here is derived from an EMBL/GenBank/DDBJ whole genome shotgun (WGS) entry which is preliminary data.</text>
</comment>
<proteinExistence type="predicted"/>
<protein>
    <submittedName>
        <fullName evidence="1">Uncharacterized protein</fullName>
    </submittedName>
</protein>
<name>A0A9X4KJL9_9BACL</name>
<dbReference type="Proteomes" id="UP001153387">
    <property type="component" value="Unassembled WGS sequence"/>
</dbReference>
<reference evidence="1 2" key="1">
    <citation type="submission" date="2022-10" db="EMBL/GenBank/DDBJ databases">
        <title>Comparative genomic analysis of Cohnella hashimotonis sp. nov., isolated from the International Space Station.</title>
        <authorList>
            <person name="Simpson A."/>
            <person name="Venkateswaran K."/>
        </authorList>
    </citation>
    <scope>NUCLEOTIDE SEQUENCE [LARGE SCALE GENOMIC DNA]</scope>
    <source>
        <strain evidence="1 2">DSM 18997</strain>
    </source>
</reference>
<dbReference type="AlphaFoldDB" id="A0A9X4KJL9"/>